<gene>
    <name evidence="1" type="ORF">MUN82_18965</name>
</gene>
<dbReference type="AlphaFoldDB" id="A0A8T9ST67"/>
<name>A0A8T9ST67_9BACT</name>
<sequence length="177" mass="19875">MAVLPTPANRRVWLVLLVGAQLLFIAAVAAAGYATTAYGRTVQLRTAPVNPRDLLERDHLRLTYGITYLPLSLWQEAKEPRRRQPVYVALRAQGNAYAAVRVYEQEPRALPSDQVILRGWVVGSSRRTLRLRYGLERYYAPESQVKALNKKGPHALLVHVSIAPWGQARITEAEVLP</sequence>
<evidence type="ECO:0000313" key="2">
    <source>
        <dbReference type="Proteomes" id="UP000829925"/>
    </source>
</evidence>
<keyword evidence="2" id="KW-1185">Reference proteome</keyword>
<dbReference type="Pfam" id="PF14345">
    <property type="entry name" value="GDYXXLXY"/>
    <property type="match status" value="1"/>
</dbReference>
<dbReference type="EMBL" id="CP095053">
    <property type="protein sequence ID" value="UOR05005.1"/>
    <property type="molecule type" value="Genomic_DNA"/>
</dbReference>
<dbReference type="RefSeq" id="WP_245092928.1">
    <property type="nucleotide sequence ID" value="NZ_CP095053.1"/>
</dbReference>
<dbReference type="KEGG" id="haei:MUN82_18965"/>
<dbReference type="InterPro" id="IPR025833">
    <property type="entry name" value="GDYXXLXY"/>
</dbReference>
<proteinExistence type="predicted"/>
<accession>A0A8T9ST67</accession>
<evidence type="ECO:0000313" key="1">
    <source>
        <dbReference type="EMBL" id="UOR05005.1"/>
    </source>
</evidence>
<protein>
    <submittedName>
        <fullName evidence="1">GDYXXLXY domain-containing protein</fullName>
    </submittedName>
</protein>
<dbReference type="Proteomes" id="UP000829925">
    <property type="component" value="Chromosome"/>
</dbReference>
<organism evidence="1 2">
    <name type="scientific">Hymenobacter aerilatus</name>
    <dbReference type="NCBI Taxonomy" id="2932251"/>
    <lineage>
        <taxon>Bacteria</taxon>
        <taxon>Pseudomonadati</taxon>
        <taxon>Bacteroidota</taxon>
        <taxon>Cytophagia</taxon>
        <taxon>Cytophagales</taxon>
        <taxon>Hymenobacteraceae</taxon>
        <taxon>Hymenobacter</taxon>
    </lineage>
</organism>
<reference evidence="1 2" key="1">
    <citation type="submission" date="2022-04" db="EMBL/GenBank/DDBJ databases">
        <title>Hymenobacter sp. isolated from the air.</title>
        <authorList>
            <person name="Won M."/>
            <person name="Lee C.-M."/>
            <person name="Woen H.-Y."/>
            <person name="Kwon S.-W."/>
        </authorList>
    </citation>
    <scope>NUCLEOTIDE SEQUENCE [LARGE SCALE GENOMIC DNA]</scope>
    <source>
        <strain evidence="2">5413 J-13</strain>
    </source>
</reference>